<dbReference type="EC" id="2.4.1.17" evidence="2"/>
<organism evidence="7 8">
    <name type="scientific">Pristionchus fissidentatus</name>
    <dbReference type="NCBI Taxonomy" id="1538716"/>
    <lineage>
        <taxon>Eukaryota</taxon>
        <taxon>Metazoa</taxon>
        <taxon>Ecdysozoa</taxon>
        <taxon>Nematoda</taxon>
        <taxon>Chromadorea</taxon>
        <taxon>Rhabditida</taxon>
        <taxon>Rhabditina</taxon>
        <taxon>Diplogasteromorpha</taxon>
        <taxon>Diplogasteroidea</taxon>
        <taxon>Neodiplogasteridae</taxon>
        <taxon>Pristionchus</taxon>
    </lineage>
</organism>
<dbReference type="InterPro" id="IPR050271">
    <property type="entry name" value="UDP-glycosyltransferase"/>
</dbReference>
<feature type="non-terminal residue" evidence="7">
    <location>
        <position position="1"/>
    </location>
</feature>
<comment type="catalytic activity">
    <reaction evidence="6">
        <text>glucuronate acceptor + UDP-alpha-D-glucuronate = acceptor beta-D-glucuronoside + UDP + H(+)</text>
        <dbReference type="Rhea" id="RHEA:21032"/>
        <dbReference type="ChEBI" id="CHEBI:15378"/>
        <dbReference type="ChEBI" id="CHEBI:58052"/>
        <dbReference type="ChEBI" id="CHEBI:58223"/>
        <dbReference type="ChEBI" id="CHEBI:132367"/>
        <dbReference type="ChEBI" id="CHEBI:132368"/>
        <dbReference type="EC" id="2.4.1.17"/>
    </reaction>
</comment>
<proteinExistence type="inferred from homology"/>
<dbReference type="InterPro" id="IPR002213">
    <property type="entry name" value="UDP_glucos_trans"/>
</dbReference>
<keyword evidence="4" id="KW-0808">Transferase</keyword>
<evidence type="ECO:0000256" key="2">
    <source>
        <dbReference type="ARBA" id="ARBA00012544"/>
    </source>
</evidence>
<dbReference type="Proteomes" id="UP001432322">
    <property type="component" value="Unassembled WGS sequence"/>
</dbReference>
<protein>
    <recommendedName>
        <fullName evidence="2">glucuronosyltransferase</fullName>
        <ecNumber evidence="2">2.4.1.17</ecNumber>
    </recommendedName>
</protein>
<evidence type="ECO:0000256" key="6">
    <source>
        <dbReference type="ARBA" id="ARBA00047475"/>
    </source>
</evidence>
<reference evidence="7" key="1">
    <citation type="submission" date="2023-10" db="EMBL/GenBank/DDBJ databases">
        <title>Genome assembly of Pristionchus species.</title>
        <authorList>
            <person name="Yoshida K."/>
            <person name="Sommer R.J."/>
        </authorList>
    </citation>
    <scope>NUCLEOTIDE SEQUENCE</scope>
    <source>
        <strain evidence="7">RS5133</strain>
    </source>
</reference>
<keyword evidence="5" id="KW-0732">Signal</keyword>
<dbReference type="AlphaFoldDB" id="A0AAV5V3N9"/>
<comment type="similarity">
    <text evidence="1">Belongs to the UDP-glycosyltransferase family.</text>
</comment>
<dbReference type="Pfam" id="PF00201">
    <property type="entry name" value="UDPGT"/>
    <property type="match status" value="1"/>
</dbReference>
<gene>
    <name evidence="7" type="ORF">PFISCL1PPCAC_4225</name>
</gene>
<dbReference type="EMBL" id="BTSY01000002">
    <property type="protein sequence ID" value="GMT12928.1"/>
    <property type="molecule type" value="Genomic_DNA"/>
</dbReference>
<keyword evidence="3" id="KW-0328">Glycosyltransferase</keyword>
<dbReference type="PANTHER" id="PTHR48043:SF23">
    <property type="entry name" value="UDP-GLUCURONOSYLTRANSFERASE"/>
    <property type="match status" value="1"/>
</dbReference>
<dbReference type="SUPFAM" id="SSF53756">
    <property type="entry name" value="UDP-Glycosyltransferase/glycogen phosphorylase"/>
    <property type="match status" value="1"/>
</dbReference>
<evidence type="ECO:0000256" key="1">
    <source>
        <dbReference type="ARBA" id="ARBA00009995"/>
    </source>
</evidence>
<sequence>NASSSLPNLVLTSWMPQNDLLNDDRLTAFITHGGMGSTQETAVRGKPGVFIPLFGDQPRNAGMMEYNGVGKVVDKLDLVNPDIVEAAVKDVLANETCVYIINIISDLHGTSRYRKNVRRISKMLAKKPFKARELMIKLALFSLFLLL</sequence>
<dbReference type="PANTHER" id="PTHR48043">
    <property type="entry name" value="EG:EG0003.4 PROTEIN-RELATED"/>
    <property type="match status" value="1"/>
</dbReference>
<evidence type="ECO:0000313" key="7">
    <source>
        <dbReference type="EMBL" id="GMT12928.1"/>
    </source>
</evidence>
<accession>A0AAV5V3N9</accession>
<feature type="non-terminal residue" evidence="7">
    <location>
        <position position="147"/>
    </location>
</feature>
<dbReference type="CDD" id="cd03784">
    <property type="entry name" value="GT1_Gtf-like"/>
    <property type="match status" value="1"/>
</dbReference>
<evidence type="ECO:0000256" key="4">
    <source>
        <dbReference type="ARBA" id="ARBA00022679"/>
    </source>
</evidence>
<evidence type="ECO:0000256" key="3">
    <source>
        <dbReference type="ARBA" id="ARBA00022676"/>
    </source>
</evidence>
<name>A0AAV5V3N9_9BILA</name>
<comment type="caution">
    <text evidence="7">The sequence shown here is derived from an EMBL/GenBank/DDBJ whole genome shotgun (WGS) entry which is preliminary data.</text>
</comment>
<evidence type="ECO:0000256" key="5">
    <source>
        <dbReference type="ARBA" id="ARBA00022729"/>
    </source>
</evidence>
<evidence type="ECO:0000313" key="8">
    <source>
        <dbReference type="Proteomes" id="UP001432322"/>
    </source>
</evidence>
<keyword evidence="8" id="KW-1185">Reference proteome</keyword>
<dbReference type="Gene3D" id="3.40.50.2000">
    <property type="entry name" value="Glycogen Phosphorylase B"/>
    <property type="match status" value="1"/>
</dbReference>
<dbReference type="GO" id="GO:0015020">
    <property type="term" value="F:glucuronosyltransferase activity"/>
    <property type="evidence" value="ECO:0007669"/>
    <property type="project" value="UniProtKB-EC"/>
</dbReference>